<evidence type="ECO:0000313" key="3">
    <source>
        <dbReference type="Proteomes" id="UP001233172"/>
    </source>
</evidence>
<keyword evidence="1" id="KW-1133">Transmembrane helix</keyword>
<reference evidence="2" key="2">
    <citation type="submission" date="2023-04" db="EMBL/GenBank/DDBJ databases">
        <authorList>
            <person name="Bu L."/>
            <person name="Lu L."/>
            <person name="Laidemitt M.R."/>
            <person name="Zhang S.M."/>
            <person name="Mutuku M."/>
            <person name="Mkoji G."/>
            <person name="Steinauer M."/>
            <person name="Loker E.S."/>
        </authorList>
    </citation>
    <scope>NUCLEOTIDE SEQUENCE</scope>
    <source>
        <strain evidence="2">KasaAsao</strain>
        <tissue evidence="2">Whole Snail</tissue>
    </source>
</reference>
<sequence>MKLKIEQLLRNEITNHVTNNPHDYKSYLLFLELQGQSLSVHLILTFYLILNKKQNI</sequence>
<evidence type="ECO:0000256" key="1">
    <source>
        <dbReference type="SAM" id="Phobius"/>
    </source>
</evidence>
<dbReference type="AlphaFoldDB" id="A0AAD8AY10"/>
<dbReference type="Proteomes" id="UP001233172">
    <property type="component" value="Unassembled WGS sequence"/>
</dbReference>
<keyword evidence="1" id="KW-0472">Membrane</keyword>
<keyword evidence="1" id="KW-0812">Transmembrane</keyword>
<proteinExistence type="predicted"/>
<name>A0AAD8AY10_BIOPF</name>
<gene>
    <name evidence="2" type="ORF">Bpfe_026776</name>
</gene>
<organism evidence="2 3">
    <name type="scientific">Biomphalaria pfeifferi</name>
    <name type="common">Bloodfluke planorb</name>
    <name type="synonym">Freshwater snail</name>
    <dbReference type="NCBI Taxonomy" id="112525"/>
    <lineage>
        <taxon>Eukaryota</taxon>
        <taxon>Metazoa</taxon>
        <taxon>Spiralia</taxon>
        <taxon>Lophotrochozoa</taxon>
        <taxon>Mollusca</taxon>
        <taxon>Gastropoda</taxon>
        <taxon>Heterobranchia</taxon>
        <taxon>Euthyneura</taxon>
        <taxon>Panpulmonata</taxon>
        <taxon>Hygrophila</taxon>
        <taxon>Lymnaeoidea</taxon>
        <taxon>Planorbidae</taxon>
        <taxon>Biomphalaria</taxon>
    </lineage>
</organism>
<dbReference type="EMBL" id="JASAOG010000211">
    <property type="protein sequence ID" value="KAK0043809.1"/>
    <property type="molecule type" value="Genomic_DNA"/>
</dbReference>
<feature type="non-terminal residue" evidence="2">
    <location>
        <position position="56"/>
    </location>
</feature>
<accession>A0AAD8AY10</accession>
<keyword evidence="3" id="KW-1185">Reference proteome</keyword>
<evidence type="ECO:0000313" key="2">
    <source>
        <dbReference type="EMBL" id="KAK0043809.1"/>
    </source>
</evidence>
<feature type="transmembrane region" description="Helical" evidence="1">
    <location>
        <begin position="27"/>
        <end position="50"/>
    </location>
</feature>
<protein>
    <submittedName>
        <fullName evidence="2">Uncharacterized protein</fullName>
    </submittedName>
</protein>
<comment type="caution">
    <text evidence="2">The sequence shown here is derived from an EMBL/GenBank/DDBJ whole genome shotgun (WGS) entry which is preliminary data.</text>
</comment>
<reference evidence="2" key="1">
    <citation type="journal article" date="2023" name="PLoS Negl. Trop. Dis.">
        <title>A genome sequence for Biomphalaria pfeifferi, the major vector snail for the human-infecting parasite Schistosoma mansoni.</title>
        <authorList>
            <person name="Bu L."/>
            <person name="Lu L."/>
            <person name="Laidemitt M.R."/>
            <person name="Zhang S.M."/>
            <person name="Mutuku M."/>
            <person name="Mkoji G."/>
            <person name="Steinauer M."/>
            <person name="Loker E.S."/>
        </authorList>
    </citation>
    <scope>NUCLEOTIDE SEQUENCE</scope>
    <source>
        <strain evidence="2">KasaAsao</strain>
    </source>
</reference>